<dbReference type="SUPFAM" id="SSF46785">
    <property type="entry name" value="Winged helix' DNA-binding domain"/>
    <property type="match status" value="1"/>
</dbReference>
<dbReference type="InterPro" id="IPR036388">
    <property type="entry name" value="WH-like_DNA-bd_sf"/>
</dbReference>
<keyword evidence="6" id="KW-1185">Reference proteome</keyword>
<evidence type="ECO:0000256" key="2">
    <source>
        <dbReference type="ARBA" id="ARBA00023125"/>
    </source>
</evidence>
<evidence type="ECO:0000313" key="5">
    <source>
        <dbReference type="EMBL" id="QDL94630.1"/>
    </source>
</evidence>
<name>A0A5B8G3S1_9RHOB</name>
<sequence>MQVQLDRRLSEQAYDRIMERVLEGSLPAGTVIQERRLAAELGMSRTPLRDALLMLEGDGIVVREGPRLLRVMTMDITRYMETLAIRRLLEGEAARLSAGRVPPERLDGIEARLRTMLDAHRQGTPATRAEIRAVDEALHGTMSEVAGNRQLRAIVMNLRLQTQIFDLKNVPERFEDTCREHLAIVDALRGGDKAAAEAAVCRHLDAVRQCIIDRLIA</sequence>
<dbReference type="PROSITE" id="PS50949">
    <property type="entry name" value="HTH_GNTR"/>
    <property type="match status" value="1"/>
</dbReference>
<geneLocation type="plasmid" evidence="6">
    <name>pd4m1c</name>
</geneLocation>
<dbReference type="GO" id="GO:0003700">
    <property type="term" value="F:DNA-binding transcription factor activity"/>
    <property type="evidence" value="ECO:0007669"/>
    <property type="project" value="InterPro"/>
</dbReference>
<dbReference type="Gene3D" id="1.10.10.10">
    <property type="entry name" value="Winged helix-like DNA-binding domain superfamily/Winged helix DNA-binding domain"/>
    <property type="match status" value="1"/>
</dbReference>
<dbReference type="SMART" id="SM00345">
    <property type="entry name" value="HTH_GNTR"/>
    <property type="match status" value="1"/>
</dbReference>
<evidence type="ECO:0000313" key="6">
    <source>
        <dbReference type="Proteomes" id="UP000305888"/>
    </source>
</evidence>
<keyword evidence="2" id="KW-0238">DNA-binding</keyword>
<dbReference type="AlphaFoldDB" id="A0A5B8G3S1"/>
<dbReference type="SMART" id="SM00895">
    <property type="entry name" value="FCD"/>
    <property type="match status" value="1"/>
</dbReference>
<reference evidence="5 6" key="1">
    <citation type="submission" date="2019-06" db="EMBL/GenBank/DDBJ databases">
        <title>Genome sequence of Rhodobacteraceae bacterium D4M1.</title>
        <authorList>
            <person name="Cao J."/>
        </authorList>
    </citation>
    <scope>NUCLEOTIDE SEQUENCE [LARGE SCALE GENOMIC DNA]</scope>
    <source>
        <strain evidence="5 6">D4M1</strain>
        <plasmid evidence="6">pd4m1c</plasmid>
    </source>
</reference>
<accession>A0A5B8G3S1</accession>
<dbReference type="PRINTS" id="PR00035">
    <property type="entry name" value="HTHGNTR"/>
</dbReference>
<dbReference type="KEGG" id="ppru:FDP22_22425"/>
<feature type="domain" description="HTH gntR-type" evidence="4">
    <location>
        <begin position="7"/>
        <end position="74"/>
    </location>
</feature>
<evidence type="ECO:0000256" key="3">
    <source>
        <dbReference type="ARBA" id="ARBA00023163"/>
    </source>
</evidence>
<dbReference type="PANTHER" id="PTHR43537:SF24">
    <property type="entry name" value="GLUCONATE OPERON TRANSCRIPTIONAL REPRESSOR"/>
    <property type="match status" value="1"/>
</dbReference>
<proteinExistence type="predicted"/>
<dbReference type="PANTHER" id="PTHR43537">
    <property type="entry name" value="TRANSCRIPTIONAL REGULATOR, GNTR FAMILY"/>
    <property type="match status" value="1"/>
</dbReference>
<evidence type="ECO:0000259" key="4">
    <source>
        <dbReference type="PROSITE" id="PS50949"/>
    </source>
</evidence>
<organism evidence="5 6">
    <name type="scientific">Paroceanicella profunda</name>
    <dbReference type="NCBI Taxonomy" id="2579971"/>
    <lineage>
        <taxon>Bacteria</taxon>
        <taxon>Pseudomonadati</taxon>
        <taxon>Pseudomonadota</taxon>
        <taxon>Alphaproteobacteria</taxon>
        <taxon>Rhodobacterales</taxon>
        <taxon>Paracoccaceae</taxon>
        <taxon>Paroceanicella</taxon>
    </lineage>
</organism>
<dbReference type="Pfam" id="PF07729">
    <property type="entry name" value="FCD"/>
    <property type="match status" value="1"/>
</dbReference>
<dbReference type="SUPFAM" id="SSF48008">
    <property type="entry name" value="GntR ligand-binding domain-like"/>
    <property type="match status" value="1"/>
</dbReference>
<keyword evidence="1" id="KW-0805">Transcription regulation</keyword>
<dbReference type="Proteomes" id="UP000305888">
    <property type="component" value="Plasmid pD4M1C"/>
</dbReference>
<keyword evidence="5" id="KW-0614">Plasmid</keyword>
<dbReference type="EMBL" id="CP040821">
    <property type="protein sequence ID" value="QDL94630.1"/>
    <property type="molecule type" value="Genomic_DNA"/>
</dbReference>
<dbReference type="RefSeq" id="WP_138576933.1">
    <property type="nucleotide sequence ID" value="NZ_CP040821.1"/>
</dbReference>
<dbReference type="Pfam" id="PF00392">
    <property type="entry name" value="GntR"/>
    <property type="match status" value="1"/>
</dbReference>
<dbReference type="InterPro" id="IPR000524">
    <property type="entry name" value="Tscrpt_reg_HTH_GntR"/>
</dbReference>
<dbReference type="InterPro" id="IPR036390">
    <property type="entry name" value="WH_DNA-bd_sf"/>
</dbReference>
<dbReference type="GO" id="GO:0003677">
    <property type="term" value="F:DNA binding"/>
    <property type="evidence" value="ECO:0007669"/>
    <property type="project" value="UniProtKB-KW"/>
</dbReference>
<dbReference type="InterPro" id="IPR011711">
    <property type="entry name" value="GntR_C"/>
</dbReference>
<keyword evidence="3" id="KW-0804">Transcription</keyword>
<dbReference type="Gene3D" id="1.20.120.530">
    <property type="entry name" value="GntR ligand-binding domain-like"/>
    <property type="match status" value="1"/>
</dbReference>
<dbReference type="OrthoDB" id="7620579at2"/>
<evidence type="ECO:0000256" key="1">
    <source>
        <dbReference type="ARBA" id="ARBA00023015"/>
    </source>
</evidence>
<protein>
    <submittedName>
        <fullName evidence="5">GntR family transcriptional regulator</fullName>
    </submittedName>
</protein>
<dbReference type="InterPro" id="IPR008920">
    <property type="entry name" value="TF_FadR/GntR_C"/>
</dbReference>
<gene>
    <name evidence="5" type="ORF">FDP22_22425</name>
</gene>